<evidence type="ECO:0000256" key="1">
    <source>
        <dbReference type="SAM" id="MobiDB-lite"/>
    </source>
</evidence>
<protein>
    <submittedName>
        <fullName evidence="3">HNH endonuclease</fullName>
    </submittedName>
</protein>
<keyword evidence="4" id="KW-1185">Reference proteome</keyword>
<accession>A0A4P7IFD1</accession>
<gene>
    <name evidence="3" type="ORF">EXE58_03875</name>
</gene>
<dbReference type="AlphaFoldDB" id="A0A4P7IFD1"/>
<dbReference type="KEGG" id="nsn:EXE58_03875"/>
<dbReference type="RefSeq" id="WP_135266659.1">
    <property type="nucleotide sequence ID" value="NZ_CP038436.1"/>
</dbReference>
<keyword evidence="3" id="KW-0540">Nuclease</keyword>
<keyword evidence="3" id="KW-0255">Endonuclease</keyword>
<dbReference type="Proteomes" id="UP000294853">
    <property type="component" value="Chromosome"/>
</dbReference>
<dbReference type="Gene3D" id="1.10.30.50">
    <property type="match status" value="1"/>
</dbReference>
<sequence length="454" mass="48333">MTSSTTIAAPVPGRPVLDGLSRTQLMAHAAEVEQLSRQVEVARLEVALEWSITHPVVETSSSVLEAPDHPGGAGTPEVAAFATDTLAVAMSIAPAASSRLVADALDLSFRLPLLWDLTRELRIPAARARRVAGATRDLSAEGARWVDRQVAAASGRVSSAQLDRIVAHATAQFDPDALKNRQDRARETWGVDLDHPSPGDFAGTSTLTARGDSLDLACFHDVVNAEADTLAALGDTDTLGQRQAKALGVIAAQQAALDLTGLIAGEQSDDDRADVRAKALTRADAKVKLFLHASLPDLLTRGHDDLVGTADTLGPTTLAKLKDWVGHSRVTITPVLHVASDDTWTIDRHDPPPRMAETVRLRDETCVFPRCGRHARCCDLDHITPYDTGPPDDTGPPTESGGTTAANLAPLCRRHHRAKTSGAWSYQRLAPGTYLWTGPAGLTTLVTPDALIDL</sequence>
<dbReference type="EMBL" id="CP038436">
    <property type="protein sequence ID" value="QBX54687.1"/>
    <property type="molecule type" value="Genomic_DNA"/>
</dbReference>
<feature type="domain" description="HNH nuclease" evidence="2">
    <location>
        <begin position="354"/>
        <end position="417"/>
    </location>
</feature>
<feature type="region of interest" description="Disordered" evidence="1">
    <location>
        <begin position="385"/>
        <end position="405"/>
    </location>
</feature>
<dbReference type="CDD" id="cd00085">
    <property type="entry name" value="HNHc"/>
    <property type="match status" value="1"/>
</dbReference>
<evidence type="ECO:0000259" key="2">
    <source>
        <dbReference type="SMART" id="SM00507"/>
    </source>
</evidence>
<dbReference type="GO" id="GO:0004519">
    <property type="term" value="F:endonuclease activity"/>
    <property type="evidence" value="ECO:0007669"/>
    <property type="project" value="UniProtKB-KW"/>
</dbReference>
<dbReference type="InterPro" id="IPR003615">
    <property type="entry name" value="HNH_nuc"/>
</dbReference>
<evidence type="ECO:0000313" key="4">
    <source>
        <dbReference type="Proteomes" id="UP000294853"/>
    </source>
</evidence>
<reference evidence="3 4" key="1">
    <citation type="submission" date="2019-03" db="EMBL/GenBank/DDBJ databases">
        <title>Three New Species of Nocardioides, Nocardioides euryhalodurans sp. nov., Nocardioides seonyuensis sp. nov. and Nocardioides eburneoflavus sp. nov. Iolated from Soil.</title>
        <authorList>
            <person name="Roh S.G."/>
            <person name="Lee C."/>
            <person name="Kim M.-K."/>
            <person name="Kim S.B."/>
        </authorList>
    </citation>
    <scope>NUCLEOTIDE SEQUENCE [LARGE SCALE GENOMIC DNA]</scope>
    <source>
        <strain evidence="3 4">MMS17-SY207-3</strain>
    </source>
</reference>
<proteinExistence type="predicted"/>
<organism evidence="3 4">
    <name type="scientific">Nocardioides seonyuensis</name>
    <dbReference type="NCBI Taxonomy" id="2518371"/>
    <lineage>
        <taxon>Bacteria</taxon>
        <taxon>Bacillati</taxon>
        <taxon>Actinomycetota</taxon>
        <taxon>Actinomycetes</taxon>
        <taxon>Propionibacteriales</taxon>
        <taxon>Nocardioidaceae</taxon>
        <taxon>Nocardioides</taxon>
    </lineage>
</organism>
<dbReference type="OrthoDB" id="3778721at2"/>
<evidence type="ECO:0000313" key="3">
    <source>
        <dbReference type="EMBL" id="QBX54687.1"/>
    </source>
</evidence>
<dbReference type="SMART" id="SM00507">
    <property type="entry name" value="HNHc"/>
    <property type="match status" value="1"/>
</dbReference>
<name>A0A4P7IFD1_9ACTN</name>
<feature type="compositionally biased region" description="Low complexity" evidence="1">
    <location>
        <begin position="385"/>
        <end position="404"/>
    </location>
</feature>
<keyword evidence="3" id="KW-0378">Hydrolase</keyword>